<gene>
    <name evidence="1" type="ORF">GCM10022268_17430</name>
</gene>
<keyword evidence="2" id="KW-1185">Reference proteome</keyword>
<dbReference type="Proteomes" id="UP001500523">
    <property type="component" value="Unassembled WGS sequence"/>
</dbReference>
<sequence>MLLTANDLSAFTLKAGEPFFLEVQQQDSTGAVIDLTGRAFVLSFYRDDRSTEASIDGEELVDPTGRFLRFARDGQFSESLFNKNVTVELAERYRNGRSVISSGRLNVLASAAGVASLDNGIITKFVTRITIKDNAVLGGPPGFTQQQLLYKPDALTPPVTLGIVKLSGTLTVGTASTGSIIGATTGSTVSESIVGLSIDSDDRTYAWDGSGGAGTFAGGLVETHPNATNSGRASPVTIMAARPTIANTNGDSTLLATQVDGAQDAIAPAVTLATDMGYL</sequence>
<reference evidence="2" key="1">
    <citation type="journal article" date="2019" name="Int. J. Syst. Evol. Microbiol.">
        <title>The Global Catalogue of Microorganisms (GCM) 10K type strain sequencing project: providing services to taxonomists for standard genome sequencing and annotation.</title>
        <authorList>
            <consortium name="The Broad Institute Genomics Platform"/>
            <consortium name="The Broad Institute Genome Sequencing Center for Infectious Disease"/>
            <person name="Wu L."/>
            <person name="Ma J."/>
        </authorList>
    </citation>
    <scope>NUCLEOTIDE SEQUENCE [LARGE SCALE GENOMIC DNA]</scope>
    <source>
        <strain evidence="2">JCM 17498</strain>
    </source>
</reference>
<comment type="caution">
    <text evidence="1">The sequence shown here is derived from an EMBL/GenBank/DDBJ whole genome shotgun (WGS) entry which is preliminary data.</text>
</comment>
<accession>A0ABP7DRS6</accession>
<name>A0ABP7DRS6_9SPHN</name>
<evidence type="ECO:0000313" key="1">
    <source>
        <dbReference type="EMBL" id="GAA3708624.1"/>
    </source>
</evidence>
<dbReference type="EMBL" id="BAABBF010000003">
    <property type="protein sequence ID" value="GAA3708624.1"/>
    <property type="molecule type" value="Genomic_DNA"/>
</dbReference>
<evidence type="ECO:0000313" key="2">
    <source>
        <dbReference type="Proteomes" id="UP001500523"/>
    </source>
</evidence>
<protein>
    <submittedName>
        <fullName evidence="1">Uncharacterized protein</fullName>
    </submittedName>
</protein>
<proteinExistence type="predicted"/>
<dbReference type="RefSeq" id="WP_344692965.1">
    <property type="nucleotide sequence ID" value="NZ_BAABBF010000003.1"/>
</dbReference>
<organism evidence="1 2">
    <name type="scientific">Sphingomonas cynarae</name>
    <dbReference type="NCBI Taxonomy" id="930197"/>
    <lineage>
        <taxon>Bacteria</taxon>
        <taxon>Pseudomonadati</taxon>
        <taxon>Pseudomonadota</taxon>
        <taxon>Alphaproteobacteria</taxon>
        <taxon>Sphingomonadales</taxon>
        <taxon>Sphingomonadaceae</taxon>
        <taxon>Sphingomonas</taxon>
    </lineage>
</organism>